<name>A0ABW6RSL0_9NOCA</name>
<evidence type="ECO:0000313" key="2">
    <source>
        <dbReference type="EMBL" id="MFF3566987.1"/>
    </source>
</evidence>
<dbReference type="Proteomes" id="UP001601992">
    <property type="component" value="Unassembled WGS sequence"/>
</dbReference>
<comment type="caution">
    <text evidence="2">The sequence shown here is derived from an EMBL/GenBank/DDBJ whole genome shotgun (WGS) entry which is preliminary data.</text>
</comment>
<sequence length="105" mass="12148">MQIYQAVGENLAIFHDYFRIHLLPVEVRHGARLVGRWETDDGRVVAVWEYDDRESYEHIQAEVAADPATRWAEELRRELPPFFTERDEVFMRSASAAEALGDSAV</sequence>
<dbReference type="InterPro" id="IPR012577">
    <property type="entry name" value="NIPSNAP"/>
</dbReference>
<proteinExistence type="predicted"/>
<dbReference type="Gene3D" id="3.30.70.100">
    <property type="match status" value="1"/>
</dbReference>
<dbReference type="RefSeq" id="WP_387402603.1">
    <property type="nucleotide sequence ID" value="NZ_JBIAQY010000001.1"/>
</dbReference>
<organism evidence="2 3">
    <name type="scientific">Nocardia jiangxiensis</name>
    <dbReference type="NCBI Taxonomy" id="282685"/>
    <lineage>
        <taxon>Bacteria</taxon>
        <taxon>Bacillati</taxon>
        <taxon>Actinomycetota</taxon>
        <taxon>Actinomycetes</taxon>
        <taxon>Mycobacteriales</taxon>
        <taxon>Nocardiaceae</taxon>
        <taxon>Nocardia</taxon>
    </lineage>
</organism>
<reference evidence="2 3" key="1">
    <citation type="submission" date="2024-10" db="EMBL/GenBank/DDBJ databases">
        <title>The Natural Products Discovery Center: Release of the First 8490 Sequenced Strains for Exploring Actinobacteria Biosynthetic Diversity.</title>
        <authorList>
            <person name="Kalkreuter E."/>
            <person name="Kautsar S.A."/>
            <person name="Yang D."/>
            <person name="Bader C.D."/>
            <person name="Teijaro C.N."/>
            <person name="Fluegel L."/>
            <person name="Davis C.M."/>
            <person name="Simpson J.R."/>
            <person name="Lauterbach L."/>
            <person name="Steele A.D."/>
            <person name="Gui C."/>
            <person name="Meng S."/>
            <person name="Li G."/>
            <person name="Viehrig K."/>
            <person name="Ye F."/>
            <person name="Su P."/>
            <person name="Kiefer A.F."/>
            <person name="Nichols A."/>
            <person name="Cepeda A.J."/>
            <person name="Yan W."/>
            <person name="Fan B."/>
            <person name="Jiang Y."/>
            <person name="Adhikari A."/>
            <person name="Zheng C.-J."/>
            <person name="Schuster L."/>
            <person name="Cowan T.M."/>
            <person name="Smanski M.J."/>
            <person name="Chevrette M.G."/>
            <person name="De Carvalho L.P.S."/>
            <person name="Shen B."/>
        </authorList>
    </citation>
    <scope>NUCLEOTIDE SEQUENCE [LARGE SCALE GENOMIC DNA]</scope>
    <source>
        <strain evidence="2 3">NPDC002593</strain>
    </source>
</reference>
<dbReference type="Pfam" id="PF07978">
    <property type="entry name" value="NIPSNAP"/>
    <property type="match status" value="1"/>
</dbReference>
<dbReference type="InterPro" id="IPR011008">
    <property type="entry name" value="Dimeric_a/b-barrel"/>
</dbReference>
<evidence type="ECO:0000313" key="3">
    <source>
        <dbReference type="Proteomes" id="UP001601992"/>
    </source>
</evidence>
<protein>
    <submittedName>
        <fullName evidence="2">NIPSNAP family protein</fullName>
    </submittedName>
</protein>
<keyword evidence="3" id="KW-1185">Reference proteome</keyword>
<dbReference type="EMBL" id="JBIAQY010000001">
    <property type="protein sequence ID" value="MFF3566987.1"/>
    <property type="molecule type" value="Genomic_DNA"/>
</dbReference>
<accession>A0ABW6RSL0</accession>
<feature type="domain" description="NIPSNAP" evidence="1">
    <location>
        <begin position="3"/>
        <end position="80"/>
    </location>
</feature>
<gene>
    <name evidence="2" type="ORF">ACFYXQ_04305</name>
</gene>
<evidence type="ECO:0000259" key="1">
    <source>
        <dbReference type="Pfam" id="PF07978"/>
    </source>
</evidence>
<dbReference type="SUPFAM" id="SSF54909">
    <property type="entry name" value="Dimeric alpha+beta barrel"/>
    <property type="match status" value="1"/>
</dbReference>